<dbReference type="OrthoDB" id="9155749at2"/>
<dbReference type="Proteomes" id="UP000316167">
    <property type="component" value="Unassembled WGS sequence"/>
</dbReference>
<dbReference type="PANTHER" id="PTHR30445">
    <property type="entry name" value="K(+)_H(+) ANTIPORTER SUBUNIT KHTT"/>
    <property type="match status" value="1"/>
</dbReference>
<evidence type="ECO:0000256" key="4">
    <source>
        <dbReference type="ARBA" id="ARBA00022475"/>
    </source>
</evidence>
<feature type="transmembrane region" description="Helical" evidence="8">
    <location>
        <begin position="12"/>
        <end position="31"/>
    </location>
</feature>
<dbReference type="NCBIfam" id="NF003007">
    <property type="entry name" value="PRK03818.1"/>
    <property type="match status" value="1"/>
</dbReference>
<dbReference type="InterPro" id="IPR036721">
    <property type="entry name" value="RCK_C_sf"/>
</dbReference>
<dbReference type="GO" id="GO:0006813">
    <property type="term" value="P:potassium ion transport"/>
    <property type="evidence" value="ECO:0007669"/>
    <property type="project" value="InterPro"/>
</dbReference>
<keyword evidence="6 8" id="KW-1133">Transmembrane helix</keyword>
<dbReference type="InterPro" id="IPR050144">
    <property type="entry name" value="AAE_transporter"/>
</dbReference>
<dbReference type="NCBIfam" id="TIGR01625">
    <property type="entry name" value="YidE_YbjL_dupl"/>
    <property type="match status" value="2"/>
</dbReference>
<keyword evidence="7 8" id="KW-0472">Membrane</keyword>
<dbReference type="GO" id="GO:0005886">
    <property type="term" value="C:plasma membrane"/>
    <property type="evidence" value="ECO:0007669"/>
    <property type="project" value="UniProtKB-SubCell"/>
</dbReference>
<feature type="domain" description="RCK C-terminal" evidence="9">
    <location>
        <begin position="198"/>
        <end position="281"/>
    </location>
</feature>
<dbReference type="Pfam" id="PF06826">
    <property type="entry name" value="Asp-Al_Ex"/>
    <property type="match status" value="2"/>
</dbReference>
<evidence type="ECO:0000256" key="7">
    <source>
        <dbReference type="ARBA" id="ARBA00023136"/>
    </source>
</evidence>
<keyword evidence="4" id="KW-1003">Cell membrane</keyword>
<dbReference type="Pfam" id="PF02080">
    <property type="entry name" value="TrkA_C"/>
    <property type="match status" value="1"/>
</dbReference>
<comment type="similarity">
    <text evidence="2">Belongs to the AAE transporter (TC 2.A.81) family.</text>
</comment>
<evidence type="ECO:0000256" key="8">
    <source>
        <dbReference type="SAM" id="Phobius"/>
    </source>
</evidence>
<dbReference type="GO" id="GO:0008324">
    <property type="term" value="F:monoatomic cation transmembrane transporter activity"/>
    <property type="evidence" value="ECO:0007669"/>
    <property type="project" value="InterPro"/>
</dbReference>
<keyword evidence="3" id="KW-0813">Transport</keyword>
<feature type="transmembrane region" description="Helical" evidence="8">
    <location>
        <begin position="158"/>
        <end position="183"/>
    </location>
</feature>
<dbReference type="InterPro" id="IPR006037">
    <property type="entry name" value="RCK_C"/>
</dbReference>
<evidence type="ECO:0000256" key="5">
    <source>
        <dbReference type="ARBA" id="ARBA00022692"/>
    </source>
</evidence>
<sequence length="555" mass="60159">MNWFLKLLLEESIPQTVIIFGVVIAIGTWLGRVKIFGISLGVTWILFMGLAISYAGIHVNKETEHFLKEFGLILFVYSIGLQVGPGFFSSLKKNAAVTNGLAALVVLLGVLTVVAFYFFLGQPITTLTGVMSGAVTNTPGLGAAQAAAKDLHLPADDISFITLAYAVVYPFGVFGIIAAILILKAVFRVNLDKERELHRKLDVIKSNKPVSIHLVMQNKQLIGKPLRNVFELLKEPVVVSRLFHDGKVMTPTPQTHLAEGDVLLIVAHKDQLQVLKTIIGEESEMNLKELPKSELISRIIIVSQPEVTHKRLGDIAALHQHDFTLTRLSRAGVEMVPHGDIILQLGDQVKVVGTEEGIDLVTKTVGNQLKRLDVPDLAPIFIGIVAGVVLGSIPMYFFNMPVPVKIGLAGGPLIIALLLSRYGGKFYLNQYTTYSANLMLRELGISLFLASVGLSSGANLQAALSGGNAWLWIVMGLAVTIVPLLIVGLVAHYVFRKTFFEVCGLLSGASTDPPALAFSTQLAKNEVASVTYATVYPLTMILRIIAAQLLILFLS</sequence>
<evidence type="ECO:0000256" key="2">
    <source>
        <dbReference type="ARBA" id="ARBA00009854"/>
    </source>
</evidence>
<feature type="transmembrane region" description="Helical" evidence="8">
    <location>
        <begin position="38"/>
        <end position="58"/>
    </location>
</feature>
<evidence type="ECO:0000256" key="3">
    <source>
        <dbReference type="ARBA" id="ARBA00022448"/>
    </source>
</evidence>
<proteinExistence type="inferred from homology"/>
<dbReference type="PROSITE" id="PS51202">
    <property type="entry name" value="RCK_C"/>
    <property type="match status" value="2"/>
</dbReference>
<gene>
    <name evidence="10" type="ORF">IQ13_2735</name>
</gene>
<dbReference type="EMBL" id="VLLE01000004">
    <property type="protein sequence ID" value="TWI81716.1"/>
    <property type="molecule type" value="Genomic_DNA"/>
</dbReference>
<organism evidence="10 11">
    <name type="scientific">Lacibacter cauensis</name>
    <dbReference type="NCBI Taxonomy" id="510947"/>
    <lineage>
        <taxon>Bacteria</taxon>
        <taxon>Pseudomonadati</taxon>
        <taxon>Bacteroidota</taxon>
        <taxon>Chitinophagia</taxon>
        <taxon>Chitinophagales</taxon>
        <taxon>Chitinophagaceae</taxon>
        <taxon>Lacibacter</taxon>
    </lineage>
</organism>
<evidence type="ECO:0000256" key="6">
    <source>
        <dbReference type="ARBA" id="ARBA00022989"/>
    </source>
</evidence>
<name>A0A562SM33_9BACT</name>
<evidence type="ECO:0000313" key="10">
    <source>
        <dbReference type="EMBL" id="TWI81716.1"/>
    </source>
</evidence>
<dbReference type="RefSeq" id="WP_144886895.1">
    <property type="nucleotide sequence ID" value="NZ_VLLE01000004.1"/>
</dbReference>
<dbReference type="InterPro" id="IPR006512">
    <property type="entry name" value="YidE_YbjL"/>
</dbReference>
<feature type="transmembrane region" description="Helical" evidence="8">
    <location>
        <begin position="377"/>
        <end position="398"/>
    </location>
</feature>
<reference evidence="10 11" key="1">
    <citation type="journal article" date="2015" name="Stand. Genomic Sci.">
        <title>Genomic Encyclopedia of Bacterial and Archaeal Type Strains, Phase III: the genomes of soil and plant-associated and newly described type strains.</title>
        <authorList>
            <person name="Whitman W.B."/>
            <person name="Woyke T."/>
            <person name="Klenk H.P."/>
            <person name="Zhou Y."/>
            <person name="Lilburn T.G."/>
            <person name="Beck B.J."/>
            <person name="De Vos P."/>
            <person name="Vandamme P."/>
            <person name="Eisen J.A."/>
            <person name="Garrity G."/>
            <person name="Hugenholtz P."/>
            <person name="Kyrpides N.C."/>
        </authorList>
    </citation>
    <scope>NUCLEOTIDE SEQUENCE [LARGE SCALE GENOMIC DNA]</scope>
    <source>
        <strain evidence="10 11">CGMCC 1.7271</strain>
    </source>
</reference>
<comment type="subcellular location">
    <subcellularLocation>
        <location evidence="1">Cell membrane</location>
        <topology evidence="1">Multi-pass membrane protein</topology>
    </subcellularLocation>
</comment>
<protein>
    <submittedName>
        <fullName evidence="10">Putative transport protein</fullName>
    </submittedName>
</protein>
<dbReference type="AlphaFoldDB" id="A0A562SM33"/>
<evidence type="ECO:0000259" key="9">
    <source>
        <dbReference type="PROSITE" id="PS51202"/>
    </source>
</evidence>
<evidence type="ECO:0000313" key="11">
    <source>
        <dbReference type="Proteomes" id="UP000316167"/>
    </source>
</evidence>
<feature type="domain" description="RCK C-terminal" evidence="9">
    <location>
        <begin position="282"/>
        <end position="367"/>
    </location>
</feature>
<dbReference type="SUPFAM" id="SSF116726">
    <property type="entry name" value="TrkA C-terminal domain-like"/>
    <property type="match status" value="2"/>
</dbReference>
<feature type="transmembrane region" description="Helical" evidence="8">
    <location>
        <begin position="404"/>
        <end position="422"/>
    </location>
</feature>
<feature type="transmembrane region" description="Helical" evidence="8">
    <location>
        <begin position="100"/>
        <end position="120"/>
    </location>
</feature>
<feature type="transmembrane region" description="Helical" evidence="8">
    <location>
        <begin position="535"/>
        <end position="554"/>
    </location>
</feature>
<feature type="transmembrane region" description="Helical" evidence="8">
    <location>
        <begin position="470"/>
        <end position="495"/>
    </location>
</feature>
<comment type="caution">
    <text evidence="10">The sequence shown here is derived from an EMBL/GenBank/DDBJ whole genome shotgun (WGS) entry which is preliminary data.</text>
</comment>
<feature type="transmembrane region" description="Helical" evidence="8">
    <location>
        <begin position="443"/>
        <end position="464"/>
    </location>
</feature>
<feature type="transmembrane region" description="Helical" evidence="8">
    <location>
        <begin position="70"/>
        <end position="88"/>
    </location>
</feature>
<dbReference type="Gene3D" id="3.30.70.1450">
    <property type="entry name" value="Regulator of K+ conductance, C-terminal domain"/>
    <property type="match status" value="2"/>
</dbReference>
<evidence type="ECO:0000256" key="1">
    <source>
        <dbReference type="ARBA" id="ARBA00004651"/>
    </source>
</evidence>
<accession>A0A562SM33</accession>
<keyword evidence="11" id="KW-1185">Reference proteome</keyword>
<dbReference type="PANTHER" id="PTHR30445:SF3">
    <property type="entry name" value="TRANSPORT PROTEIN YIDE-RELATED"/>
    <property type="match status" value="1"/>
</dbReference>
<keyword evidence="5 8" id="KW-0812">Transmembrane</keyword>